<dbReference type="SMART" id="SM00244">
    <property type="entry name" value="PHB"/>
    <property type="match status" value="1"/>
</dbReference>
<dbReference type="GO" id="GO:0009898">
    <property type="term" value="C:cytoplasmic side of plasma membrane"/>
    <property type="evidence" value="ECO:0007669"/>
    <property type="project" value="UniProtKB-ARBA"/>
</dbReference>
<evidence type="ECO:0000313" key="4">
    <source>
        <dbReference type="Proteomes" id="UP000025227"/>
    </source>
</evidence>
<keyword evidence="2" id="KW-0472">Membrane</keyword>
<feature type="transmembrane region" description="Helical" evidence="2">
    <location>
        <begin position="25"/>
        <end position="48"/>
    </location>
</feature>
<dbReference type="OrthoDB" id="2105077at2759"/>
<dbReference type="InterPro" id="IPR001972">
    <property type="entry name" value="Stomatin_HflK_fam"/>
</dbReference>
<dbReference type="AlphaFoldDB" id="A0A7I4Z7F4"/>
<dbReference type="Proteomes" id="UP000025227">
    <property type="component" value="Unplaced"/>
</dbReference>
<evidence type="ECO:0000256" key="2">
    <source>
        <dbReference type="SAM" id="Phobius"/>
    </source>
</evidence>
<organism evidence="4 5">
    <name type="scientific">Haemonchus contortus</name>
    <name type="common">Barber pole worm</name>
    <dbReference type="NCBI Taxonomy" id="6289"/>
    <lineage>
        <taxon>Eukaryota</taxon>
        <taxon>Metazoa</taxon>
        <taxon>Ecdysozoa</taxon>
        <taxon>Nematoda</taxon>
        <taxon>Chromadorea</taxon>
        <taxon>Rhabditida</taxon>
        <taxon>Rhabditina</taxon>
        <taxon>Rhabditomorpha</taxon>
        <taxon>Strongyloidea</taxon>
        <taxon>Trichostrongylidae</taxon>
        <taxon>Haemonchus</taxon>
    </lineage>
</organism>
<dbReference type="WBParaSite" id="HCON_00186015-00001">
    <property type="protein sequence ID" value="HCON_00186015-00001"/>
    <property type="gene ID" value="HCON_00186015"/>
</dbReference>
<protein>
    <submittedName>
        <fullName evidence="5">SOCS box domain-containing protein</fullName>
    </submittedName>
</protein>
<dbReference type="Pfam" id="PF01145">
    <property type="entry name" value="Band_7"/>
    <property type="match status" value="1"/>
</dbReference>
<dbReference type="PANTHER" id="PTHR10264:SF116">
    <property type="entry name" value="STOMATIN-3"/>
    <property type="match status" value="1"/>
</dbReference>
<feature type="domain" description="Band 7" evidence="3">
    <location>
        <begin position="43"/>
        <end position="202"/>
    </location>
</feature>
<evidence type="ECO:0000256" key="1">
    <source>
        <dbReference type="ARBA" id="ARBA00008164"/>
    </source>
</evidence>
<dbReference type="FunFam" id="3.30.479.30:FF:000004">
    <property type="entry name" value="Putative membrane protease family, stomatin"/>
    <property type="match status" value="1"/>
</dbReference>
<name>A0A7I4Z7F4_HAECO</name>
<keyword evidence="2" id="KW-0812">Transmembrane</keyword>
<dbReference type="SUPFAM" id="SSF117892">
    <property type="entry name" value="Band 7/SPFH domain"/>
    <property type="match status" value="1"/>
</dbReference>
<dbReference type="PRINTS" id="PR00721">
    <property type="entry name" value="STOMATIN"/>
</dbReference>
<dbReference type="InterPro" id="IPR036013">
    <property type="entry name" value="Band_7/SPFH_dom_sf"/>
</dbReference>
<accession>A0A7I4Z7F4</accession>
<keyword evidence="2" id="KW-1133">Transmembrane helix</keyword>
<dbReference type="OMA" id="FWGIHVE"/>
<dbReference type="Gene3D" id="3.30.479.30">
    <property type="entry name" value="Band 7 domain"/>
    <property type="match status" value="1"/>
</dbReference>
<dbReference type="InterPro" id="IPR001107">
    <property type="entry name" value="Band_7"/>
</dbReference>
<keyword evidence="4" id="KW-1185">Reference proteome</keyword>
<dbReference type="Gene3D" id="6.10.250.2090">
    <property type="match status" value="1"/>
</dbReference>
<comment type="similarity">
    <text evidence="1">Belongs to the band 7/mec-2 family.</text>
</comment>
<evidence type="ECO:0000313" key="5">
    <source>
        <dbReference type="WBParaSite" id="HCON_00186015-00001"/>
    </source>
</evidence>
<dbReference type="InterPro" id="IPR043202">
    <property type="entry name" value="Band-7_stomatin-like"/>
</dbReference>
<evidence type="ECO:0000259" key="3">
    <source>
        <dbReference type="SMART" id="SM00244"/>
    </source>
</evidence>
<proteinExistence type="inferred from homology"/>
<reference evidence="5" key="1">
    <citation type="submission" date="2020-12" db="UniProtKB">
        <authorList>
            <consortium name="WormBaseParasite"/>
        </authorList>
    </citation>
    <scope>IDENTIFICATION</scope>
    <source>
        <strain evidence="5">MHco3</strain>
    </source>
</reference>
<sequence length="295" mass="32987">MKNKINSLGTYSRIHPLPSIADRAVVGLCWALLLLTFPISLFFCVKIVSEYKRMVIFRLGKIWKSRACGPGVVFVFPFIDEHEIIDLRTMIYDVPTQELLTLDCVTVAVDAAVYYKARDPIAYLSEVHDAHYSTRQLAQATLRNTLGTRTLAQIMSDRNEIAEHMEYILDRATSIWGISVERFVIKDVRLPTDLCRAMATEAEAVKAAEAKLIFALGELSASGALRQAADELTSCPVAVQLRYIQSLIRISAYHNHTIVLPLPMELVQGLSEALLCHRRRDSSYNGTLLGCKVSA</sequence>
<dbReference type="PANTHER" id="PTHR10264">
    <property type="entry name" value="BAND 7 PROTEIN-RELATED"/>
    <property type="match status" value="1"/>
</dbReference>